<keyword evidence="3" id="KW-1185">Reference proteome</keyword>
<feature type="compositionally biased region" description="Gly residues" evidence="1">
    <location>
        <begin position="332"/>
        <end position="341"/>
    </location>
</feature>
<feature type="compositionally biased region" description="Basic and acidic residues" evidence="1">
    <location>
        <begin position="405"/>
        <end position="431"/>
    </location>
</feature>
<feature type="compositionally biased region" description="Basic residues" evidence="1">
    <location>
        <begin position="239"/>
        <end position="249"/>
    </location>
</feature>
<feature type="compositionally biased region" description="Acidic residues" evidence="1">
    <location>
        <begin position="214"/>
        <end position="234"/>
    </location>
</feature>
<organism evidence="2 3">
    <name type="scientific">Mycena chlorophos</name>
    <name type="common">Agaric fungus</name>
    <name type="synonym">Agaricus chlorophos</name>
    <dbReference type="NCBI Taxonomy" id="658473"/>
    <lineage>
        <taxon>Eukaryota</taxon>
        <taxon>Fungi</taxon>
        <taxon>Dikarya</taxon>
        <taxon>Basidiomycota</taxon>
        <taxon>Agaricomycotina</taxon>
        <taxon>Agaricomycetes</taxon>
        <taxon>Agaricomycetidae</taxon>
        <taxon>Agaricales</taxon>
        <taxon>Marasmiineae</taxon>
        <taxon>Mycenaceae</taxon>
        <taxon>Mycena</taxon>
    </lineage>
</organism>
<feature type="compositionally biased region" description="Low complexity" evidence="1">
    <location>
        <begin position="292"/>
        <end position="301"/>
    </location>
</feature>
<evidence type="ECO:0008006" key="4">
    <source>
        <dbReference type="Google" id="ProtNLM"/>
    </source>
</evidence>
<feature type="region of interest" description="Disordered" evidence="1">
    <location>
        <begin position="213"/>
        <end position="510"/>
    </location>
</feature>
<gene>
    <name evidence="2" type="ORF">MCHLO_06288</name>
</gene>
<evidence type="ECO:0000313" key="3">
    <source>
        <dbReference type="Proteomes" id="UP000815677"/>
    </source>
</evidence>
<protein>
    <recommendedName>
        <fullName evidence="4">HMG box domain-containing protein</fullName>
    </recommendedName>
</protein>
<accession>A0ABQ0LCR2</accession>
<sequence>MKQTKKHMEAGTHPDRVVAPIGLLSRQEPQVGSIHVDPWVSRSSTEAQKLNDENPDAKPVVINAPFRAAVVKELWKTVSEEDKAGYAKRAEAQSQLEKEKLNIYQKEGVPLTPEFREECIEDFKDFIWPLATRFTEITGLHFFCMIGGLRPSANGEIWTSSVYNGVNRAVDPVFWPASDRLRFRRQVVDFFREYLDGCFTCTTITTTAQLTLSDLEESSDDPSDDDPTDNDENDDVPKKKAKGKAKAKPKAVADDNDPMADDNDPMADDDDMPKAKCKGKGKAAAEPKKKIPSTSTPSRTTKATKKSKSAGSSSHPTSVSGASGSVASGSAGSSGGAGPSGTGKKRKEPLNETQPPMRKCPVRNVKSMADKAAHQQANFLEPEQQRQVEQALTKQLAEQGRLAAVKRDADRVREEAMARRDQVLAQRKADAQHANGLSNPASTSNPVSPPNPTLTSNPSNPASTSNPASMSKSASNSTSNPVSTSNPSNPASTSNPALTSNPASTPNIPNVGDTVQMPYALTCPTNAAPWFKTMWPELVRFDLSAKFWTLVQELVLLEAAYGYMDRQAKLPTTCRPQLIATWFHLGRVWKDNKMSIPDVAAYRKEWVSWWEARQPPWRRSGVDNSLARVTSDGRPWGYLALPGSSELGIVVVSLGWWGHALFQSTTATVEWALTMFCGVRTGKHSGLRSTSPTQPFNMWALGELRKEAPATIENWARVDAEKQKRKPRA</sequence>
<evidence type="ECO:0000313" key="2">
    <source>
        <dbReference type="EMBL" id="GAT48920.1"/>
    </source>
</evidence>
<feature type="compositionally biased region" description="Low complexity" evidence="1">
    <location>
        <begin position="453"/>
        <end position="497"/>
    </location>
</feature>
<dbReference type="EMBL" id="DF845054">
    <property type="protein sequence ID" value="GAT48920.1"/>
    <property type="molecule type" value="Genomic_DNA"/>
</dbReference>
<feature type="compositionally biased region" description="Low complexity" evidence="1">
    <location>
        <begin position="309"/>
        <end position="331"/>
    </location>
</feature>
<feature type="compositionally biased region" description="Acidic residues" evidence="1">
    <location>
        <begin position="254"/>
        <end position="271"/>
    </location>
</feature>
<name>A0ABQ0LCR2_MYCCL</name>
<evidence type="ECO:0000256" key="1">
    <source>
        <dbReference type="SAM" id="MobiDB-lite"/>
    </source>
</evidence>
<reference evidence="2" key="1">
    <citation type="submission" date="2014-09" db="EMBL/GenBank/DDBJ databases">
        <title>Genome sequence of the luminous mushroom Mycena chlorophos for searching fungal bioluminescence genes.</title>
        <authorList>
            <person name="Tanaka Y."/>
            <person name="Kasuga D."/>
            <person name="Oba Y."/>
            <person name="Hase S."/>
            <person name="Sato K."/>
            <person name="Oba Y."/>
            <person name="Sakakibara Y."/>
        </authorList>
    </citation>
    <scope>NUCLEOTIDE SEQUENCE</scope>
</reference>
<feature type="compositionally biased region" description="Polar residues" evidence="1">
    <location>
        <begin position="498"/>
        <end position="508"/>
    </location>
</feature>
<proteinExistence type="predicted"/>
<dbReference type="Proteomes" id="UP000815677">
    <property type="component" value="Unassembled WGS sequence"/>
</dbReference>